<feature type="domain" description="HNH nuclease" evidence="1">
    <location>
        <begin position="63"/>
        <end position="107"/>
    </location>
</feature>
<evidence type="ECO:0000313" key="2">
    <source>
        <dbReference type="EMBL" id="KAK8886273.1"/>
    </source>
</evidence>
<reference evidence="2 3" key="1">
    <citation type="submission" date="2024-04" db="EMBL/GenBank/DDBJ databases">
        <title>Tritrichomonas musculus Genome.</title>
        <authorList>
            <person name="Alves-Ferreira E."/>
            <person name="Grigg M."/>
            <person name="Lorenzi H."/>
            <person name="Galac M."/>
        </authorList>
    </citation>
    <scope>NUCLEOTIDE SEQUENCE [LARGE SCALE GENOMIC DNA]</scope>
    <source>
        <strain evidence="2 3">EAF2021</strain>
    </source>
</reference>
<comment type="caution">
    <text evidence="2">The sequence shown here is derived from an EMBL/GenBank/DDBJ whole genome shotgun (WGS) entry which is preliminary data.</text>
</comment>
<evidence type="ECO:0000313" key="3">
    <source>
        <dbReference type="Proteomes" id="UP001470230"/>
    </source>
</evidence>
<dbReference type="InterPro" id="IPR003615">
    <property type="entry name" value="HNH_nuc"/>
</dbReference>
<gene>
    <name evidence="2" type="ORF">M9Y10_041734</name>
</gene>
<dbReference type="Pfam" id="PF13392">
    <property type="entry name" value="HNH_3"/>
    <property type="match status" value="1"/>
</dbReference>
<accession>A0ABR2K5X1</accession>
<proteinExistence type="predicted"/>
<dbReference type="Proteomes" id="UP001470230">
    <property type="component" value="Unassembled WGS sequence"/>
</dbReference>
<sequence>MHMKYMSDKTIEYIPLKGFENDYEIMNEYPFTIRRKLDGYEISECDDGKGYIRVHLNCEPFRKHQLIAQQFIPNDDPEHKTQVDHRNKHRDDNHIENLRWVTPSQNHENQTSNNGVVYEFVDELPLDVIPIILYKQWEFESYFMDSNGDVWYDNGAQFRKLYVGKKNTINIVDIYHKRHQISIDALRREFL</sequence>
<name>A0ABR2K5X1_9EUKA</name>
<dbReference type="Gene3D" id="3.90.75.20">
    <property type="match status" value="1"/>
</dbReference>
<dbReference type="SUPFAM" id="SSF54060">
    <property type="entry name" value="His-Me finger endonucleases"/>
    <property type="match status" value="1"/>
</dbReference>
<dbReference type="InterPro" id="IPR044925">
    <property type="entry name" value="His-Me_finger_sf"/>
</dbReference>
<protein>
    <recommendedName>
        <fullName evidence="1">HNH nuclease domain-containing protein</fullName>
    </recommendedName>
</protein>
<organism evidence="2 3">
    <name type="scientific">Tritrichomonas musculus</name>
    <dbReference type="NCBI Taxonomy" id="1915356"/>
    <lineage>
        <taxon>Eukaryota</taxon>
        <taxon>Metamonada</taxon>
        <taxon>Parabasalia</taxon>
        <taxon>Tritrichomonadida</taxon>
        <taxon>Tritrichomonadidae</taxon>
        <taxon>Tritrichomonas</taxon>
    </lineage>
</organism>
<evidence type="ECO:0000259" key="1">
    <source>
        <dbReference type="Pfam" id="PF13392"/>
    </source>
</evidence>
<dbReference type="EMBL" id="JAPFFF010000007">
    <property type="protein sequence ID" value="KAK8886273.1"/>
    <property type="molecule type" value="Genomic_DNA"/>
</dbReference>
<keyword evidence="3" id="KW-1185">Reference proteome</keyword>